<dbReference type="Proteomes" id="UP000182961">
    <property type="component" value="Unassembled WGS sequence"/>
</dbReference>
<gene>
    <name evidence="2" type="ORF">SAMN05444143_104122</name>
</gene>
<dbReference type="EMBL" id="FOUT01000004">
    <property type="protein sequence ID" value="SFM96034.1"/>
    <property type="molecule type" value="Genomic_DNA"/>
</dbReference>
<name>A0A1I4V437_9FLAO</name>
<keyword evidence="3" id="KW-1185">Reference proteome</keyword>
<evidence type="ECO:0000313" key="2">
    <source>
        <dbReference type="EMBL" id="SFM96034.1"/>
    </source>
</evidence>
<protein>
    <recommendedName>
        <fullName evidence="4">MORN repeat variant</fullName>
    </recommendedName>
</protein>
<evidence type="ECO:0000256" key="1">
    <source>
        <dbReference type="SAM" id="SignalP"/>
    </source>
</evidence>
<organism evidence="2 3">
    <name type="scientific">Flavobacterium succinicans</name>
    <dbReference type="NCBI Taxonomy" id="29536"/>
    <lineage>
        <taxon>Bacteria</taxon>
        <taxon>Pseudomonadati</taxon>
        <taxon>Bacteroidota</taxon>
        <taxon>Flavobacteriia</taxon>
        <taxon>Flavobacteriales</taxon>
        <taxon>Flavobacteriaceae</taxon>
        <taxon>Flavobacterium</taxon>
    </lineage>
</organism>
<dbReference type="RefSeq" id="WP_024979893.1">
    <property type="nucleotide sequence ID" value="NZ_CBCRUM010000003.1"/>
</dbReference>
<feature type="signal peptide" evidence="1">
    <location>
        <begin position="1"/>
        <end position="18"/>
    </location>
</feature>
<evidence type="ECO:0008006" key="4">
    <source>
        <dbReference type="Google" id="ProtNLM"/>
    </source>
</evidence>
<sequence>MKTLIITTALLVSGFIYAQEAKPVLEPFGKKVKATYFYDNGQVQQEGFFENGKLEGYWVAYNEDGTKQASGFYKNGVKVGKWFFWKEVNLNEVDYANNAVASVKTWKQEAIAVKN</sequence>
<dbReference type="AlphaFoldDB" id="A0A1I4V437"/>
<keyword evidence="1" id="KW-0732">Signal</keyword>
<dbReference type="eggNOG" id="COG2849">
    <property type="taxonomic scope" value="Bacteria"/>
</dbReference>
<feature type="chain" id="PRO_5010300544" description="MORN repeat variant" evidence="1">
    <location>
        <begin position="19"/>
        <end position="115"/>
    </location>
</feature>
<proteinExistence type="predicted"/>
<reference evidence="3" key="1">
    <citation type="submission" date="2016-10" db="EMBL/GenBank/DDBJ databases">
        <authorList>
            <person name="Varghese N."/>
            <person name="Submissions S."/>
        </authorList>
    </citation>
    <scope>NUCLEOTIDE SEQUENCE [LARGE SCALE GENOMIC DNA]</scope>
    <source>
        <strain evidence="3">DSM 4002</strain>
    </source>
</reference>
<evidence type="ECO:0000313" key="3">
    <source>
        <dbReference type="Proteomes" id="UP000182961"/>
    </source>
</evidence>
<dbReference type="SUPFAM" id="SSF82185">
    <property type="entry name" value="Histone H3 K4-specific methyltransferase SET7/9 N-terminal domain"/>
    <property type="match status" value="1"/>
</dbReference>
<dbReference type="Gene3D" id="2.20.110.10">
    <property type="entry name" value="Histone H3 K4-specific methyltransferase SET7/9 N-terminal domain"/>
    <property type="match status" value="1"/>
</dbReference>
<accession>A0A1I4V437</accession>